<proteinExistence type="predicted"/>
<accession>A0A8G1VRW7</accession>
<keyword evidence="2" id="KW-1185">Reference proteome</keyword>
<dbReference type="AlphaFoldDB" id="A0A8G1VRW7"/>
<organism evidence="1 2">
    <name type="scientific">Aspergillus piperis CBS 112811</name>
    <dbReference type="NCBI Taxonomy" id="1448313"/>
    <lineage>
        <taxon>Eukaryota</taxon>
        <taxon>Fungi</taxon>
        <taxon>Dikarya</taxon>
        <taxon>Ascomycota</taxon>
        <taxon>Pezizomycotina</taxon>
        <taxon>Eurotiomycetes</taxon>
        <taxon>Eurotiomycetidae</taxon>
        <taxon>Eurotiales</taxon>
        <taxon>Aspergillaceae</taxon>
        <taxon>Aspergillus</taxon>
        <taxon>Aspergillus subgen. Circumdati</taxon>
    </lineage>
</organism>
<dbReference type="EMBL" id="KZ825054">
    <property type="protein sequence ID" value="RAH63351.1"/>
    <property type="molecule type" value="Genomic_DNA"/>
</dbReference>
<dbReference type="RefSeq" id="XP_025521273.1">
    <property type="nucleotide sequence ID" value="XM_025659066.1"/>
</dbReference>
<reference evidence="1 2" key="1">
    <citation type="submission" date="2018-02" db="EMBL/GenBank/DDBJ databases">
        <title>The genomes of Aspergillus section Nigri reveals drivers in fungal speciation.</title>
        <authorList>
            <consortium name="DOE Joint Genome Institute"/>
            <person name="Vesth T.C."/>
            <person name="Nybo J."/>
            <person name="Theobald S."/>
            <person name="Brandl J."/>
            <person name="Frisvad J.C."/>
            <person name="Nielsen K.F."/>
            <person name="Lyhne E.K."/>
            <person name="Kogle M.E."/>
            <person name="Kuo A."/>
            <person name="Riley R."/>
            <person name="Clum A."/>
            <person name="Nolan M."/>
            <person name="Lipzen A."/>
            <person name="Salamov A."/>
            <person name="Henrissat B."/>
            <person name="Wiebenga A."/>
            <person name="De vries R.P."/>
            <person name="Grigoriev I.V."/>
            <person name="Mortensen U.H."/>
            <person name="Andersen M.R."/>
            <person name="Baker S.E."/>
        </authorList>
    </citation>
    <scope>NUCLEOTIDE SEQUENCE [LARGE SCALE GENOMIC DNA]</scope>
    <source>
        <strain evidence="1 2">CBS 112811</strain>
    </source>
</reference>
<sequence>MTVTEFCYSHSLDLLIPPYQPTLTYFDPVQTLKCNAIRCGLGTRQCLTNEILGSTLNPDWDDDSQQIAYAVSLHPCLPHANPGRWVPSIMDSIMSPAFGRRSTLMPACNETDLRAS</sequence>
<dbReference type="Proteomes" id="UP000249526">
    <property type="component" value="Unassembled WGS sequence"/>
</dbReference>
<evidence type="ECO:0000313" key="2">
    <source>
        <dbReference type="Proteomes" id="UP000249526"/>
    </source>
</evidence>
<evidence type="ECO:0000313" key="1">
    <source>
        <dbReference type="EMBL" id="RAH63351.1"/>
    </source>
</evidence>
<protein>
    <submittedName>
        <fullName evidence="1">Uncharacterized protein</fullName>
    </submittedName>
</protein>
<dbReference type="GeneID" id="37162468"/>
<name>A0A8G1VRW7_9EURO</name>
<gene>
    <name evidence="1" type="ORF">BO85DRAFT_444637</name>
</gene>